<dbReference type="AlphaFoldDB" id="A0A6N7UT21"/>
<feature type="compositionally biased region" description="Basic residues" evidence="1">
    <location>
        <begin position="50"/>
        <end position="73"/>
    </location>
</feature>
<gene>
    <name evidence="2" type="ORF">FYJ34_07780</name>
</gene>
<evidence type="ECO:0000256" key="1">
    <source>
        <dbReference type="SAM" id="MobiDB-lite"/>
    </source>
</evidence>
<evidence type="ECO:0000313" key="3">
    <source>
        <dbReference type="Proteomes" id="UP000434409"/>
    </source>
</evidence>
<proteinExistence type="predicted"/>
<organism evidence="2 3">
    <name type="scientific">Suipraeoptans intestinalis</name>
    <dbReference type="NCBI Taxonomy" id="2606628"/>
    <lineage>
        <taxon>Bacteria</taxon>
        <taxon>Bacillati</taxon>
        <taxon>Bacillota</taxon>
        <taxon>Clostridia</taxon>
        <taxon>Lachnospirales</taxon>
        <taxon>Lachnospiraceae</taxon>
        <taxon>Suipraeoptans</taxon>
    </lineage>
</organism>
<evidence type="ECO:0000313" key="2">
    <source>
        <dbReference type="EMBL" id="MSR94158.1"/>
    </source>
</evidence>
<dbReference type="RefSeq" id="WP_154477606.1">
    <property type="nucleotide sequence ID" value="NZ_VULY01000018.1"/>
</dbReference>
<feature type="region of interest" description="Disordered" evidence="1">
    <location>
        <begin position="45"/>
        <end position="87"/>
    </location>
</feature>
<sequence length="87" mass="10211">MIYIQENGCSHRLRTAVSHEWNAGVGGRSGQTCSCVYHIPFQNQGEARERKKKEKNKFHEKKNKKQNAQKYKNKTIQNIQFTHAHKK</sequence>
<keyword evidence="3" id="KW-1185">Reference proteome</keyword>
<name>A0A6N7UT21_9FIRM</name>
<protein>
    <submittedName>
        <fullName evidence="2">Uncharacterized protein</fullName>
    </submittedName>
</protein>
<accession>A0A6N7UT21</accession>
<reference evidence="2 3" key="1">
    <citation type="submission" date="2019-08" db="EMBL/GenBank/DDBJ databases">
        <title>In-depth cultivation of the pig gut microbiome towards novel bacterial diversity and tailored functional studies.</title>
        <authorList>
            <person name="Wylensek D."/>
            <person name="Hitch T.C.A."/>
            <person name="Clavel T."/>
        </authorList>
    </citation>
    <scope>NUCLEOTIDE SEQUENCE [LARGE SCALE GENOMIC DNA]</scope>
    <source>
        <strain evidence="2 3">68-1-5</strain>
    </source>
</reference>
<dbReference type="Proteomes" id="UP000434409">
    <property type="component" value="Unassembled WGS sequence"/>
</dbReference>
<dbReference type="EMBL" id="VULY01000018">
    <property type="protein sequence ID" value="MSR94158.1"/>
    <property type="molecule type" value="Genomic_DNA"/>
</dbReference>
<comment type="caution">
    <text evidence="2">The sequence shown here is derived from an EMBL/GenBank/DDBJ whole genome shotgun (WGS) entry which is preliminary data.</text>
</comment>